<dbReference type="InterPro" id="IPR014187">
    <property type="entry name" value="ADH_Zn_typ-2"/>
</dbReference>
<dbReference type="OrthoDB" id="9769198at2"/>
<dbReference type="NCBIfam" id="TIGR02822">
    <property type="entry name" value="adh_fam_2"/>
    <property type="match status" value="1"/>
</dbReference>
<name>A0A062XRN0_9BACT</name>
<dbReference type="SUPFAM" id="SSF50129">
    <property type="entry name" value="GroES-like"/>
    <property type="match status" value="1"/>
</dbReference>
<dbReference type="EMBL" id="JMFG01000020">
    <property type="protein sequence ID" value="KDA53468.1"/>
    <property type="molecule type" value="Genomic_DNA"/>
</dbReference>
<gene>
    <name evidence="8" type="ORF">EG19_04475</name>
</gene>
<dbReference type="InterPro" id="IPR013154">
    <property type="entry name" value="ADH-like_N"/>
</dbReference>
<dbReference type="Proteomes" id="UP000027284">
    <property type="component" value="Unassembled WGS sequence"/>
</dbReference>
<evidence type="ECO:0000313" key="8">
    <source>
        <dbReference type="EMBL" id="KDA53468.1"/>
    </source>
</evidence>
<keyword evidence="4" id="KW-0862">Zinc</keyword>
<dbReference type="GO" id="GO:0046872">
    <property type="term" value="F:metal ion binding"/>
    <property type="evidence" value="ECO:0007669"/>
    <property type="project" value="UniProtKB-KW"/>
</dbReference>
<keyword evidence="5" id="KW-0560">Oxidoreductase</keyword>
<comment type="similarity">
    <text evidence="2">Belongs to the zinc-containing alcohol dehydrogenase family.</text>
</comment>
<dbReference type="PANTHER" id="PTHR42940:SF8">
    <property type="entry name" value="VACUOLAR PROTEIN SORTING-ASSOCIATED PROTEIN 11"/>
    <property type="match status" value="1"/>
</dbReference>
<dbReference type="Pfam" id="PF00107">
    <property type="entry name" value="ADH_zinc_N"/>
    <property type="match status" value="1"/>
</dbReference>
<dbReference type="GO" id="GO:0005737">
    <property type="term" value="C:cytoplasm"/>
    <property type="evidence" value="ECO:0007669"/>
    <property type="project" value="TreeGrafter"/>
</dbReference>
<dbReference type="AlphaFoldDB" id="A0A062XRN0"/>
<evidence type="ECO:0000259" key="7">
    <source>
        <dbReference type="Pfam" id="PF08240"/>
    </source>
</evidence>
<reference evidence="8 9" key="1">
    <citation type="submission" date="2014-04" db="EMBL/GenBank/DDBJ databases">
        <title>The Genome Sequence of Thermoanaerobaculum aquaticum MP-01, The First Cultivated Group 23 Acidobacterium.</title>
        <authorList>
            <person name="Stamps B.W."/>
            <person name="Losey N.A."/>
            <person name="Lawson P.A."/>
            <person name="Stevenson B.S."/>
        </authorList>
    </citation>
    <scope>NUCLEOTIDE SEQUENCE [LARGE SCALE GENOMIC DNA]</scope>
    <source>
        <strain evidence="8 9">MP-01</strain>
    </source>
</reference>
<dbReference type="SUPFAM" id="SSF51735">
    <property type="entry name" value="NAD(P)-binding Rossmann-fold domains"/>
    <property type="match status" value="1"/>
</dbReference>
<dbReference type="Pfam" id="PF08240">
    <property type="entry name" value="ADH_N"/>
    <property type="match status" value="1"/>
</dbReference>
<feature type="domain" description="Alcohol dehydrogenase-like N-terminal" evidence="7">
    <location>
        <begin position="28"/>
        <end position="138"/>
    </location>
</feature>
<dbReference type="GO" id="GO:0004022">
    <property type="term" value="F:alcohol dehydrogenase (NAD+) activity"/>
    <property type="evidence" value="ECO:0007669"/>
    <property type="project" value="TreeGrafter"/>
</dbReference>
<dbReference type="CDD" id="cd08298">
    <property type="entry name" value="CAD2"/>
    <property type="match status" value="1"/>
</dbReference>
<dbReference type="STRING" id="1312852.EG19_04475"/>
<dbReference type="Gene3D" id="3.40.50.720">
    <property type="entry name" value="NAD(P)-binding Rossmann-like Domain"/>
    <property type="match status" value="1"/>
</dbReference>
<dbReference type="InterPro" id="IPR013149">
    <property type="entry name" value="ADH-like_C"/>
</dbReference>
<accession>A0A062XRN0</accession>
<evidence type="ECO:0000256" key="3">
    <source>
        <dbReference type="ARBA" id="ARBA00022723"/>
    </source>
</evidence>
<comment type="caution">
    <text evidence="8">The sequence shown here is derived from an EMBL/GenBank/DDBJ whole genome shotgun (WGS) entry which is preliminary data.</text>
</comment>
<proteinExistence type="inferred from homology"/>
<keyword evidence="9" id="KW-1185">Reference proteome</keyword>
<evidence type="ECO:0000256" key="4">
    <source>
        <dbReference type="ARBA" id="ARBA00022833"/>
    </source>
</evidence>
<dbReference type="InterPro" id="IPR011032">
    <property type="entry name" value="GroES-like_sf"/>
</dbReference>
<sequence length="331" mass="34789">MNAMVLHAPAPAESHPLHLQELSDLQPGPGEVALEVLACGVCRTDLHTVEGDIPLPCLPVVPGHQVVGRVVALGRGVDRALLGAVVGVGWMGGTCGSCSYCQSGRENLCPNAQFTGLHRWGGYAQRMVARADFTYPLPAHLPPEQAAPLLCAGVIGFRALRLAGALAPVKVGFFGFGASAHVALPVALSFGAQVFVFTRAPHHRQHALELGARWAGAPGDSPGTSLDCAVVFSPAGEHVPLALEHLAPGGTVACAGITMSDIPSFPYQLLYRERRITSVANATREDAHDLLKLAAKIGIRTNVERLPLSEANEALLRVKRSQVRGALVLVP</sequence>
<feature type="domain" description="Alcohol dehydrogenase-like C-terminal" evidence="6">
    <location>
        <begin position="182"/>
        <end position="295"/>
    </location>
</feature>
<keyword evidence="3" id="KW-0479">Metal-binding</keyword>
<protein>
    <submittedName>
        <fullName evidence="8">Alcohol dehydrogenase</fullName>
    </submittedName>
</protein>
<evidence type="ECO:0000256" key="1">
    <source>
        <dbReference type="ARBA" id="ARBA00001947"/>
    </source>
</evidence>
<organism evidence="8 9">
    <name type="scientific">Thermoanaerobaculum aquaticum</name>
    <dbReference type="NCBI Taxonomy" id="1312852"/>
    <lineage>
        <taxon>Bacteria</taxon>
        <taxon>Pseudomonadati</taxon>
        <taxon>Acidobacteriota</taxon>
        <taxon>Thermoanaerobaculia</taxon>
        <taxon>Thermoanaerobaculales</taxon>
        <taxon>Thermoanaerobaculaceae</taxon>
        <taxon>Thermoanaerobaculum</taxon>
    </lineage>
</organism>
<dbReference type="InterPro" id="IPR036291">
    <property type="entry name" value="NAD(P)-bd_dom_sf"/>
</dbReference>
<dbReference type="Gene3D" id="3.90.180.10">
    <property type="entry name" value="Medium-chain alcohol dehydrogenases, catalytic domain"/>
    <property type="match status" value="1"/>
</dbReference>
<evidence type="ECO:0000313" key="9">
    <source>
        <dbReference type="Proteomes" id="UP000027284"/>
    </source>
</evidence>
<dbReference type="RefSeq" id="WP_038049249.1">
    <property type="nucleotide sequence ID" value="NZ_JMFG01000020.1"/>
</dbReference>
<dbReference type="PANTHER" id="PTHR42940">
    <property type="entry name" value="ALCOHOL DEHYDROGENASE 1-RELATED"/>
    <property type="match status" value="1"/>
</dbReference>
<evidence type="ECO:0000259" key="6">
    <source>
        <dbReference type="Pfam" id="PF00107"/>
    </source>
</evidence>
<comment type="cofactor">
    <cofactor evidence="1">
        <name>Zn(2+)</name>
        <dbReference type="ChEBI" id="CHEBI:29105"/>
    </cofactor>
</comment>
<evidence type="ECO:0000256" key="2">
    <source>
        <dbReference type="ARBA" id="ARBA00008072"/>
    </source>
</evidence>
<evidence type="ECO:0000256" key="5">
    <source>
        <dbReference type="ARBA" id="ARBA00023002"/>
    </source>
</evidence>